<evidence type="ECO:0000313" key="6">
    <source>
        <dbReference type="Proteomes" id="UP000697107"/>
    </source>
</evidence>
<dbReference type="Proteomes" id="UP000736787">
    <property type="component" value="Unassembled WGS sequence"/>
</dbReference>
<protein>
    <submittedName>
        <fullName evidence="4">Uncharacterized protein</fullName>
    </submittedName>
</protein>
<dbReference type="EMBL" id="RCMV01001112">
    <property type="protein sequence ID" value="KAG3210308.1"/>
    <property type="molecule type" value="Genomic_DNA"/>
</dbReference>
<dbReference type="EMBL" id="RCML01001370">
    <property type="protein sequence ID" value="KAG2963127.1"/>
    <property type="molecule type" value="Genomic_DNA"/>
</dbReference>
<dbReference type="EMBL" id="RCMG01001343">
    <property type="protein sequence ID" value="KAG2829743.1"/>
    <property type="molecule type" value="Genomic_DNA"/>
</dbReference>
<evidence type="ECO:0000313" key="5">
    <source>
        <dbReference type="EMBL" id="KAG3210308.1"/>
    </source>
</evidence>
<dbReference type="EMBL" id="RCMI01001394">
    <property type="protein sequence ID" value="KAG2885708.1"/>
    <property type="molecule type" value="Genomic_DNA"/>
</dbReference>
<name>A0A8T1F3U2_9STRA</name>
<dbReference type="Proteomes" id="UP000774804">
    <property type="component" value="Unassembled WGS sequence"/>
</dbReference>
<dbReference type="AlphaFoldDB" id="A0A8T1F3U2"/>
<reference evidence="4" key="1">
    <citation type="submission" date="2018-10" db="EMBL/GenBank/DDBJ databases">
        <title>Effector identification in a new, highly contiguous assembly of the strawberry crown rot pathogen Phytophthora cactorum.</title>
        <authorList>
            <person name="Armitage A.D."/>
            <person name="Nellist C.F."/>
            <person name="Bates H."/>
            <person name="Vickerstaff R.J."/>
            <person name="Harrison R.J."/>
        </authorList>
    </citation>
    <scope>NUCLEOTIDE SEQUENCE</scope>
    <source>
        <strain evidence="1">15-7</strain>
        <strain evidence="2">4032</strain>
        <strain evidence="3">4040</strain>
        <strain evidence="4">P415</strain>
        <strain evidence="5">P421</strain>
    </source>
</reference>
<sequence length="124" mass="13856">MIGRQLQSGLSWDLPREDNRVVGVEVCYYIFGVLLHDIHVFISDLSAGYQCVCLKRKTSSTLEEAFAVALREDYSVTASLAFDVSHAPASEPEPEPMEIDSTMNVAGRRHRLHGRARSHAVRGR</sequence>
<evidence type="ECO:0000313" key="4">
    <source>
        <dbReference type="EMBL" id="KAG2963127.1"/>
    </source>
</evidence>
<proteinExistence type="predicted"/>
<dbReference type="Proteomes" id="UP000697107">
    <property type="component" value="Unassembled WGS sequence"/>
</dbReference>
<dbReference type="Proteomes" id="UP000760860">
    <property type="component" value="Unassembled WGS sequence"/>
</dbReference>
<accession>A0A8T1F3U2</accession>
<gene>
    <name evidence="1" type="ORF">PC113_g21231</name>
    <name evidence="2" type="ORF">PC115_g20917</name>
    <name evidence="3" type="ORF">PC117_g23258</name>
    <name evidence="4" type="ORF">PC118_g21051</name>
    <name evidence="5" type="ORF">PC129_g18688</name>
</gene>
<evidence type="ECO:0000313" key="2">
    <source>
        <dbReference type="EMBL" id="KAG2885708.1"/>
    </source>
</evidence>
<dbReference type="Proteomes" id="UP000735874">
    <property type="component" value="Unassembled WGS sequence"/>
</dbReference>
<evidence type="ECO:0000313" key="1">
    <source>
        <dbReference type="EMBL" id="KAG2829743.1"/>
    </source>
</evidence>
<organism evidence="4 6">
    <name type="scientific">Phytophthora cactorum</name>
    <dbReference type="NCBI Taxonomy" id="29920"/>
    <lineage>
        <taxon>Eukaryota</taxon>
        <taxon>Sar</taxon>
        <taxon>Stramenopiles</taxon>
        <taxon>Oomycota</taxon>
        <taxon>Peronosporomycetes</taxon>
        <taxon>Peronosporales</taxon>
        <taxon>Peronosporaceae</taxon>
        <taxon>Phytophthora</taxon>
    </lineage>
</organism>
<evidence type="ECO:0000313" key="3">
    <source>
        <dbReference type="EMBL" id="KAG2895392.1"/>
    </source>
</evidence>
<dbReference type="EMBL" id="RCMK01001387">
    <property type="protein sequence ID" value="KAG2895392.1"/>
    <property type="molecule type" value="Genomic_DNA"/>
</dbReference>
<comment type="caution">
    <text evidence="4">The sequence shown here is derived from an EMBL/GenBank/DDBJ whole genome shotgun (WGS) entry which is preliminary data.</text>
</comment>